<keyword evidence="1" id="KW-0328">Glycosyltransferase</keyword>
<dbReference type="AlphaFoldDB" id="A0A6S6YUZ9"/>
<dbReference type="InterPro" id="IPR002201">
    <property type="entry name" value="Glyco_trans_9"/>
</dbReference>
<keyword evidence="4" id="KW-1185">Reference proteome</keyword>
<dbReference type="EMBL" id="CADIJX010000002">
    <property type="protein sequence ID" value="CAB3635363.1"/>
    <property type="molecule type" value="Genomic_DNA"/>
</dbReference>
<evidence type="ECO:0000256" key="2">
    <source>
        <dbReference type="ARBA" id="ARBA00022679"/>
    </source>
</evidence>
<dbReference type="GO" id="GO:0005829">
    <property type="term" value="C:cytosol"/>
    <property type="evidence" value="ECO:0007669"/>
    <property type="project" value="TreeGrafter"/>
</dbReference>
<protein>
    <recommendedName>
        <fullName evidence="5">Glycosyltransferase family 9 protein</fullName>
    </recommendedName>
</protein>
<dbReference type="InterPro" id="IPR051199">
    <property type="entry name" value="LPS_LOS_Heptosyltrfase"/>
</dbReference>
<dbReference type="SUPFAM" id="SSF53756">
    <property type="entry name" value="UDP-Glycosyltransferase/glycogen phosphorylase"/>
    <property type="match status" value="1"/>
</dbReference>
<dbReference type="GO" id="GO:0008713">
    <property type="term" value="F:ADP-heptose-lipopolysaccharide heptosyltransferase activity"/>
    <property type="evidence" value="ECO:0007669"/>
    <property type="project" value="TreeGrafter"/>
</dbReference>
<name>A0A6S6YUZ9_9BURK</name>
<reference evidence="3 4" key="1">
    <citation type="submission" date="2020-04" db="EMBL/GenBank/DDBJ databases">
        <authorList>
            <person name="De Canck E."/>
        </authorList>
    </citation>
    <scope>NUCLEOTIDE SEQUENCE [LARGE SCALE GENOMIC DNA]</scope>
    <source>
        <strain evidence="3 4">LMG 3431</strain>
    </source>
</reference>
<sequence>MSEVVVYVRSQPQLGDQIVALPALYQLKSWWPGKRIRVVARDDVGSFYRALPWVDEFVRATTFGDYLRSLKKETRISVSLHHSSERFGIINLLRRPAIRLGFVNARISDLIWTHCHRKTTAEYIGLANLRLLASYRKFDAESTMRRCFQALAGTHRHTTESVDVVMIPGGGAGVFKRWSLSNYLLLTERLRTLLGPHVRFLFVLGQQEANERAALEAMDRPDLSIAYCKTLPELSAIMLRARLVVANDCGPSHIAQGACVPYVGIFNEPNPEWFWNRSHSAAVTPRHPQDGINTITPDEVLSACRKVLEQHAHPAHGG</sequence>
<dbReference type="Gene3D" id="3.40.50.2000">
    <property type="entry name" value="Glycogen Phosphorylase B"/>
    <property type="match status" value="2"/>
</dbReference>
<evidence type="ECO:0000256" key="1">
    <source>
        <dbReference type="ARBA" id="ARBA00022676"/>
    </source>
</evidence>
<evidence type="ECO:0008006" key="5">
    <source>
        <dbReference type="Google" id="ProtNLM"/>
    </source>
</evidence>
<organism evidence="3 4">
    <name type="scientific">Achromobacter pestifer</name>
    <dbReference type="NCBI Taxonomy" id="1353889"/>
    <lineage>
        <taxon>Bacteria</taxon>
        <taxon>Pseudomonadati</taxon>
        <taxon>Pseudomonadota</taxon>
        <taxon>Betaproteobacteria</taxon>
        <taxon>Burkholderiales</taxon>
        <taxon>Alcaligenaceae</taxon>
        <taxon>Achromobacter</taxon>
    </lineage>
</organism>
<evidence type="ECO:0000313" key="4">
    <source>
        <dbReference type="Proteomes" id="UP000494108"/>
    </source>
</evidence>
<keyword evidence="2" id="KW-0808">Transferase</keyword>
<dbReference type="Pfam" id="PF01075">
    <property type="entry name" value="Glyco_transf_9"/>
    <property type="match status" value="1"/>
</dbReference>
<dbReference type="Proteomes" id="UP000494108">
    <property type="component" value="Unassembled WGS sequence"/>
</dbReference>
<dbReference type="PANTHER" id="PTHR30160">
    <property type="entry name" value="TETRAACYLDISACCHARIDE 4'-KINASE-RELATED"/>
    <property type="match status" value="1"/>
</dbReference>
<evidence type="ECO:0000313" key="3">
    <source>
        <dbReference type="EMBL" id="CAB3635363.1"/>
    </source>
</evidence>
<dbReference type="GO" id="GO:0009244">
    <property type="term" value="P:lipopolysaccharide core region biosynthetic process"/>
    <property type="evidence" value="ECO:0007669"/>
    <property type="project" value="TreeGrafter"/>
</dbReference>
<dbReference type="CDD" id="cd03789">
    <property type="entry name" value="GT9_LPS_heptosyltransferase"/>
    <property type="match status" value="1"/>
</dbReference>
<dbReference type="RefSeq" id="WP_175173844.1">
    <property type="nucleotide sequence ID" value="NZ_CADIJX010000002.1"/>
</dbReference>
<accession>A0A6S6YUZ9</accession>
<proteinExistence type="predicted"/>
<gene>
    <name evidence="3" type="ORF">LMG3431_01499</name>
</gene>